<gene>
    <name evidence="1" type="ORF">METZ01_LOCUS433801</name>
</gene>
<reference evidence="1" key="1">
    <citation type="submission" date="2018-05" db="EMBL/GenBank/DDBJ databases">
        <authorList>
            <person name="Lanie J.A."/>
            <person name="Ng W.-L."/>
            <person name="Kazmierczak K.M."/>
            <person name="Andrzejewski T.M."/>
            <person name="Davidsen T.M."/>
            <person name="Wayne K.J."/>
            <person name="Tettelin H."/>
            <person name="Glass J.I."/>
            <person name="Rusch D."/>
            <person name="Podicherti R."/>
            <person name="Tsui H.-C.T."/>
            <person name="Winkler M.E."/>
        </authorList>
    </citation>
    <scope>NUCLEOTIDE SEQUENCE</scope>
</reference>
<feature type="non-terminal residue" evidence="1">
    <location>
        <position position="1"/>
    </location>
</feature>
<accession>A0A382YCB1</accession>
<evidence type="ECO:0000313" key="1">
    <source>
        <dbReference type="EMBL" id="SVD80947.1"/>
    </source>
</evidence>
<dbReference type="AlphaFoldDB" id="A0A382YCB1"/>
<protein>
    <submittedName>
        <fullName evidence="1">Uncharacterized protein</fullName>
    </submittedName>
</protein>
<dbReference type="EMBL" id="UINC01174697">
    <property type="protein sequence ID" value="SVD80947.1"/>
    <property type="molecule type" value="Genomic_DNA"/>
</dbReference>
<name>A0A382YCB1_9ZZZZ</name>
<sequence>PDTTLPADALAITVTGGFRCF</sequence>
<proteinExistence type="predicted"/>
<organism evidence="1">
    <name type="scientific">marine metagenome</name>
    <dbReference type="NCBI Taxonomy" id="408172"/>
    <lineage>
        <taxon>unclassified sequences</taxon>
        <taxon>metagenomes</taxon>
        <taxon>ecological metagenomes</taxon>
    </lineage>
</organism>